<dbReference type="AlphaFoldDB" id="A0AAV3S784"/>
<sequence>MSASSEQARPTLASLAERLSQLEADLEAERAARRDAEARLEELETQNQILRSRIDGLTTTTDATEARINELQARELEKGAHLEKEHVYPWTDDLDVETGRLETFEKTGGTYMRVPDAEDTLSRGGSTQLAEQDLLPIQQLSRLDDDMLRGTVDNLPSRLAAKAWAARHDETDDLWQQGSGDVREYVDASDLRHWIRRHESGISKAYAKKLVSRTIDALQEYTHHRLIVMKRQRRTDGLRYKERRVVLRCDVEIPGETTAQRHP</sequence>
<keyword evidence="1" id="KW-0175">Coiled coil</keyword>
<protein>
    <submittedName>
        <fullName evidence="2">Uncharacterized protein</fullName>
    </submittedName>
</protein>
<dbReference type="InterPro" id="IPR058321">
    <property type="entry name" value="DUF8008"/>
</dbReference>
<dbReference type="RefSeq" id="WP_211313249.1">
    <property type="nucleotide sequence ID" value="NZ_BAAABL010000038.1"/>
</dbReference>
<reference evidence="2 3" key="1">
    <citation type="journal article" date="2019" name="Int. J. Syst. Evol. Microbiol.">
        <title>The Global Catalogue of Microorganisms (GCM) 10K type strain sequencing project: providing services to taxonomists for standard genome sequencing and annotation.</title>
        <authorList>
            <consortium name="The Broad Institute Genomics Platform"/>
            <consortium name="The Broad Institute Genome Sequencing Center for Infectious Disease"/>
            <person name="Wu L."/>
            <person name="Ma J."/>
        </authorList>
    </citation>
    <scope>NUCLEOTIDE SEQUENCE [LARGE SCALE GENOMIC DNA]</scope>
    <source>
        <strain evidence="2 3">JCM 16330</strain>
    </source>
</reference>
<comment type="caution">
    <text evidence="2">The sequence shown here is derived from an EMBL/GenBank/DDBJ whole genome shotgun (WGS) entry which is preliminary data.</text>
</comment>
<dbReference type="Proteomes" id="UP001500837">
    <property type="component" value="Unassembled WGS sequence"/>
</dbReference>
<name>A0AAV3S784_9EURY</name>
<feature type="coiled-coil region" evidence="1">
    <location>
        <begin position="12"/>
        <end position="74"/>
    </location>
</feature>
<proteinExistence type="predicted"/>
<organism evidence="2 3">
    <name type="scientific">Halarchaeum salinum</name>
    <dbReference type="NCBI Taxonomy" id="489912"/>
    <lineage>
        <taxon>Archaea</taxon>
        <taxon>Methanobacteriati</taxon>
        <taxon>Methanobacteriota</taxon>
        <taxon>Stenosarchaea group</taxon>
        <taxon>Halobacteria</taxon>
        <taxon>Halobacteriales</taxon>
        <taxon>Halobacteriaceae</taxon>
    </lineage>
</organism>
<evidence type="ECO:0000313" key="2">
    <source>
        <dbReference type="EMBL" id="GAA0297237.1"/>
    </source>
</evidence>
<dbReference type="EMBL" id="BAAABL010000038">
    <property type="protein sequence ID" value="GAA0297237.1"/>
    <property type="molecule type" value="Genomic_DNA"/>
</dbReference>
<gene>
    <name evidence="2" type="ORF">GCM10009066_09460</name>
</gene>
<dbReference type="Pfam" id="PF26032">
    <property type="entry name" value="DUF8008"/>
    <property type="match status" value="1"/>
</dbReference>
<evidence type="ECO:0000313" key="3">
    <source>
        <dbReference type="Proteomes" id="UP001500837"/>
    </source>
</evidence>
<keyword evidence="3" id="KW-1185">Reference proteome</keyword>
<evidence type="ECO:0000256" key="1">
    <source>
        <dbReference type="SAM" id="Coils"/>
    </source>
</evidence>
<accession>A0AAV3S784</accession>